<name>A0A9B0TP35_CHRAS</name>
<evidence type="ECO:0000256" key="3">
    <source>
        <dbReference type="ARBA" id="ARBA00032653"/>
    </source>
</evidence>
<keyword evidence="7" id="KW-1185">Reference proteome</keyword>
<dbReference type="SUPFAM" id="SSF47473">
    <property type="entry name" value="EF-hand"/>
    <property type="match status" value="1"/>
</dbReference>
<evidence type="ECO:0000259" key="6">
    <source>
        <dbReference type="SMART" id="SM01394"/>
    </source>
</evidence>
<evidence type="ECO:0000256" key="1">
    <source>
        <dbReference type="ARBA" id="ARBA00007323"/>
    </source>
</evidence>
<dbReference type="OrthoDB" id="26525at2759"/>
<dbReference type="AlphaFoldDB" id="A0A9B0TP35"/>
<dbReference type="RefSeq" id="XP_006868881.1">
    <property type="nucleotide sequence ID" value="XM_006868819.1"/>
</dbReference>
<reference evidence="8" key="1">
    <citation type="submission" date="2025-08" db="UniProtKB">
        <authorList>
            <consortium name="RefSeq"/>
        </authorList>
    </citation>
    <scope>IDENTIFICATION</scope>
    <source>
        <tissue evidence="8">Spleen</tissue>
    </source>
</reference>
<evidence type="ECO:0000256" key="4">
    <source>
        <dbReference type="ARBA" id="ARBA00033060"/>
    </source>
</evidence>
<gene>
    <name evidence="8" type="primary">LOC102831510</name>
</gene>
<dbReference type="PANTHER" id="PTHR11639">
    <property type="entry name" value="S100 CALCIUM-BINDING PROTEIN"/>
    <property type="match status" value="1"/>
</dbReference>
<organism evidence="7 8">
    <name type="scientific">Chrysochloris asiatica</name>
    <name type="common">Cape golden mole</name>
    <dbReference type="NCBI Taxonomy" id="185453"/>
    <lineage>
        <taxon>Eukaryota</taxon>
        <taxon>Metazoa</taxon>
        <taxon>Chordata</taxon>
        <taxon>Craniata</taxon>
        <taxon>Vertebrata</taxon>
        <taxon>Euteleostomi</taxon>
        <taxon>Mammalia</taxon>
        <taxon>Eutheria</taxon>
        <taxon>Afrotheria</taxon>
        <taxon>Chrysochloridae</taxon>
        <taxon>Chrysochlorinae</taxon>
        <taxon>Chrysochloris</taxon>
    </lineage>
</organism>
<dbReference type="GO" id="GO:0005509">
    <property type="term" value="F:calcium ion binding"/>
    <property type="evidence" value="ECO:0007669"/>
    <property type="project" value="TreeGrafter"/>
</dbReference>
<evidence type="ECO:0000256" key="2">
    <source>
        <dbReference type="ARBA" id="ARBA00018065"/>
    </source>
</evidence>
<evidence type="ECO:0000256" key="5">
    <source>
        <dbReference type="ARBA" id="ARBA00033448"/>
    </source>
</evidence>
<dbReference type="GO" id="GO:0005615">
    <property type="term" value="C:extracellular space"/>
    <property type="evidence" value="ECO:0007669"/>
    <property type="project" value="TreeGrafter"/>
</dbReference>
<dbReference type="Gene3D" id="1.10.238.10">
    <property type="entry name" value="EF-hand"/>
    <property type="match status" value="1"/>
</dbReference>
<protein>
    <recommendedName>
        <fullName evidence="2">Protein S100-A10</fullName>
    </recommendedName>
    <alternativeName>
        <fullName evidence="4">Calpactin I light chain</fullName>
    </alternativeName>
    <alternativeName>
        <fullName evidence="5">Calpactin-1 light chain</fullName>
    </alternativeName>
    <alternativeName>
        <fullName evidence="3">S100 calcium-binding protein A10</fullName>
    </alternativeName>
</protein>
<dbReference type="InterPro" id="IPR013787">
    <property type="entry name" value="S100_Ca-bd_sub"/>
</dbReference>
<dbReference type="PANTHER" id="PTHR11639:SF74">
    <property type="entry name" value="PROTEIN S100-A10"/>
    <property type="match status" value="1"/>
</dbReference>
<proteinExistence type="inferred from homology"/>
<dbReference type="SMART" id="SM01394">
    <property type="entry name" value="S_100"/>
    <property type="match status" value="1"/>
</dbReference>
<dbReference type="InterPro" id="IPR011992">
    <property type="entry name" value="EF-hand-dom_pair"/>
</dbReference>
<dbReference type="Pfam" id="PF01023">
    <property type="entry name" value="S_100"/>
    <property type="match status" value="1"/>
</dbReference>
<evidence type="ECO:0000313" key="7">
    <source>
        <dbReference type="Proteomes" id="UP000504623"/>
    </source>
</evidence>
<comment type="similarity">
    <text evidence="1">Belongs to the S-100 family.</text>
</comment>
<feature type="domain" description="S100/CaBP-9k-type calcium binding subdomain" evidence="6">
    <location>
        <begin position="5"/>
        <end position="44"/>
    </location>
</feature>
<evidence type="ECO:0000313" key="8">
    <source>
        <dbReference type="RefSeq" id="XP_006868881.1"/>
    </source>
</evidence>
<accession>A0A9B0TP35</accession>
<dbReference type="GO" id="GO:0005737">
    <property type="term" value="C:cytoplasm"/>
    <property type="evidence" value="ECO:0007669"/>
    <property type="project" value="TreeGrafter"/>
</dbReference>
<dbReference type="GeneID" id="102831510"/>
<dbReference type="Proteomes" id="UP000504623">
    <property type="component" value="Unplaced"/>
</dbReference>
<sequence length="97" mass="11267">MPSQMEHVMETMVVVFHRFAGDKCYLTKEILRVLKEKEFPGFLKYQKDPLIIGKITKDVDQCRDGKLSFQSFLWFTAGLAIAHNDCFVAHMKQKGKK</sequence>
<dbReference type="GO" id="GO:0048306">
    <property type="term" value="F:calcium-dependent protein binding"/>
    <property type="evidence" value="ECO:0007669"/>
    <property type="project" value="TreeGrafter"/>
</dbReference>